<name>A0A2A9CVG0_9ACTN</name>
<feature type="region of interest" description="Disordered" evidence="2">
    <location>
        <begin position="58"/>
        <end position="85"/>
    </location>
</feature>
<comment type="caution">
    <text evidence="3">The sequence shown here is derived from an EMBL/GenBank/DDBJ whole genome shotgun (WGS) entry which is preliminary data.</text>
</comment>
<dbReference type="AlphaFoldDB" id="A0A2A9CVG0"/>
<evidence type="ECO:0000256" key="1">
    <source>
        <dbReference type="SAM" id="Coils"/>
    </source>
</evidence>
<sequence>MSTNEELLDLVKTLTDRIEGLEVKIKSLEVHCQDVPEETMVAIAAAVAAYLGHRAKRRQPHFTTTQGWKASTRRSQLSHHPLYTR</sequence>
<feature type="compositionally biased region" description="Polar residues" evidence="2">
    <location>
        <begin position="61"/>
        <end position="75"/>
    </location>
</feature>
<evidence type="ECO:0000313" key="3">
    <source>
        <dbReference type="EMBL" id="PFG17642.1"/>
    </source>
</evidence>
<organism evidence="3 4">
    <name type="scientific">Propionicimonas paludicola</name>
    <dbReference type="NCBI Taxonomy" id="185243"/>
    <lineage>
        <taxon>Bacteria</taxon>
        <taxon>Bacillati</taxon>
        <taxon>Actinomycetota</taxon>
        <taxon>Actinomycetes</taxon>
        <taxon>Propionibacteriales</taxon>
        <taxon>Nocardioidaceae</taxon>
        <taxon>Propionicimonas</taxon>
    </lineage>
</organism>
<accession>A0A2A9CVG0</accession>
<keyword evidence="3" id="KW-0808">Transferase</keyword>
<evidence type="ECO:0000313" key="4">
    <source>
        <dbReference type="Proteomes" id="UP000226079"/>
    </source>
</evidence>
<proteinExistence type="predicted"/>
<keyword evidence="1" id="KW-0175">Coiled coil</keyword>
<dbReference type="Proteomes" id="UP000226079">
    <property type="component" value="Unassembled WGS sequence"/>
</dbReference>
<dbReference type="OrthoDB" id="3731169at2"/>
<keyword evidence="4" id="KW-1185">Reference proteome</keyword>
<evidence type="ECO:0000256" key="2">
    <source>
        <dbReference type="SAM" id="MobiDB-lite"/>
    </source>
</evidence>
<dbReference type="RefSeq" id="WP_143483638.1">
    <property type="nucleotide sequence ID" value="NZ_PDJC01000001.1"/>
</dbReference>
<feature type="coiled-coil region" evidence="1">
    <location>
        <begin position="4"/>
        <end position="31"/>
    </location>
</feature>
<dbReference type="EMBL" id="PDJC01000001">
    <property type="protein sequence ID" value="PFG17642.1"/>
    <property type="molecule type" value="Genomic_DNA"/>
</dbReference>
<dbReference type="GO" id="GO:0016740">
    <property type="term" value="F:transferase activity"/>
    <property type="evidence" value="ECO:0007669"/>
    <property type="project" value="UniProtKB-KW"/>
</dbReference>
<reference evidence="3 4" key="1">
    <citation type="submission" date="2017-10" db="EMBL/GenBank/DDBJ databases">
        <title>Sequencing the genomes of 1000 actinobacteria strains.</title>
        <authorList>
            <person name="Klenk H.-P."/>
        </authorList>
    </citation>
    <scope>NUCLEOTIDE SEQUENCE [LARGE SCALE GENOMIC DNA]</scope>
    <source>
        <strain evidence="3 4">DSM 15597</strain>
    </source>
</reference>
<gene>
    <name evidence="3" type="ORF">ATK74_2215</name>
</gene>
<protein>
    <submittedName>
        <fullName evidence="3">Methylmalonyl-CoA carboxyltransferase large subunit</fullName>
    </submittedName>
</protein>